<feature type="compositionally biased region" description="Low complexity" evidence="1">
    <location>
        <begin position="310"/>
        <end position="350"/>
    </location>
</feature>
<dbReference type="EMBL" id="KV919254">
    <property type="protein sequence ID" value="OSX70446.1"/>
    <property type="molecule type" value="Genomic_DNA"/>
</dbReference>
<feature type="compositionally biased region" description="Acidic residues" evidence="1">
    <location>
        <begin position="210"/>
        <end position="223"/>
    </location>
</feature>
<feature type="region of interest" description="Disordered" evidence="1">
    <location>
        <begin position="304"/>
        <end position="350"/>
    </location>
</feature>
<feature type="compositionally biased region" description="Low complexity" evidence="1">
    <location>
        <begin position="441"/>
        <end position="450"/>
    </location>
</feature>
<dbReference type="Proteomes" id="UP000218209">
    <property type="component" value="Unassembled WGS sequence"/>
</dbReference>
<keyword evidence="3" id="KW-1185">Reference proteome</keyword>
<feature type="region of interest" description="Disordered" evidence="1">
    <location>
        <begin position="798"/>
        <end position="817"/>
    </location>
</feature>
<feature type="region of interest" description="Disordered" evidence="1">
    <location>
        <begin position="190"/>
        <end position="278"/>
    </location>
</feature>
<gene>
    <name evidence="2" type="ORF">BU14_0749s0001</name>
</gene>
<evidence type="ECO:0000256" key="1">
    <source>
        <dbReference type="SAM" id="MobiDB-lite"/>
    </source>
</evidence>
<reference evidence="2 3" key="1">
    <citation type="submission" date="2017-03" db="EMBL/GenBank/DDBJ databases">
        <title>WGS assembly of Porphyra umbilicalis.</title>
        <authorList>
            <person name="Brawley S.H."/>
            <person name="Blouin N.A."/>
            <person name="Ficko-Blean E."/>
            <person name="Wheeler G.L."/>
            <person name="Lohr M."/>
            <person name="Goodson H.V."/>
            <person name="Jenkins J.W."/>
            <person name="Blaby-Haas C.E."/>
            <person name="Helliwell K.E."/>
            <person name="Chan C."/>
            <person name="Marriage T."/>
            <person name="Bhattacharya D."/>
            <person name="Klein A.S."/>
            <person name="Badis Y."/>
            <person name="Brodie J."/>
            <person name="Cao Y."/>
            <person name="Collen J."/>
            <person name="Dittami S.M."/>
            <person name="Gachon C.M."/>
            <person name="Green B.R."/>
            <person name="Karpowicz S."/>
            <person name="Kim J.W."/>
            <person name="Kudahl U."/>
            <person name="Lin S."/>
            <person name="Michel G."/>
            <person name="Mittag M."/>
            <person name="Olson B.J."/>
            <person name="Pangilinan J."/>
            <person name="Peng Y."/>
            <person name="Qiu H."/>
            <person name="Shu S."/>
            <person name="Singer J.T."/>
            <person name="Smith A.G."/>
            <person name="Sprecher B.N."/>
            <person name="Wagner V."/>
            <person name="Wang W."/>
            <person name="Wang Z.-Y."/>
            <person name="Yan J."/>
            <person name="Yarish C."/>
            <person name="Zoeuner-Riek S."/>
            <person name="Zhuang Y."/>
            <person name="Zou Y."/>
            <person name="Lindquist E.A."/>
            <person name="Grimwood J."/>
            <person name="Barry K."/>
            <person name="Rokhsar D.S."/>
            <person name="Schmutz J."/>
            <person name="Stiller J.W."/>
            <person name="Grossman A.R."/>
            <person name="Prochnik S.E."/>
        </authorList>
    </citation>
    <scope>NUCLEOTIDE SEQUENCE [LARGE SCALE GENOMIC DNA]</scope>
    <source>
        <strain evidence="2">4086291</strain>
    </source>
</reference>
<sequence>MVALCAFVRASALAYVNNQGGNTSAPDGAGSASFMAGLHYASAVATPQAGAEGRPPTPPRYAQGVRSAPPALSALATWPHAHASGSAGAFLPPRGALDANLLGNRAHTMGPSSPYGHGGGSGVALTSAASRPSLLATAAGVASAPQYGSGGGGAAALGAAAGHQTTLSVVEQGTGSSAYAPFCGPHGRLHFPVPQGEPAANSFTRRGPVDDDDDDEEVGDEGDEAHTPHGSPGPASPRPMAGVLPTAPTHKKRRGAATTRCSPLSASQTRRGEPLGAGGVATASGAAVGAGGCAGVGGGPLQQPRAGSLAATGARSPASGAASPRSRGRSTPASGATPPARAGGASSTAVAGGTASAGLVTVTHVNEIVRTTGVGLSSVRREMTTLRKEVAIMNSQLRAVTKKVDDVAVLADRLTASLVFQRRTLVTMSGDITSVLSDTAANRAAASPPATGGAEEVRGGRTAGRCAGADAETAVRTEEQDAQWVLDLKPKVVEFLLHMFGRPRGPADVWVDISDVNVFMQKWAAERFHVADREADKMLSGRWNLPQRRRHVPTAALTGDAPNVEYVVPVRPSKTMAYRYLHRAVSHFYQRIGNKAVSAFSTFVNDQAGLGTLQRTRGTRTKFEVVFAPDEAADLLVNDTFITDLVYRAGVVRALHVVFSVLGVLHLYSEAGAAPGSAHAIACLTAHFALVCTKIRACLKKRAASDSDDEDAVDTTPGLNGGHRAEWVDELATVRRLLARQGNRTCNGLRLTDGEQPRRDDPSYREHSARPSAANHAPHVRNAPLAVNDAMHATGAVVNSSVGGHGNGEEPLDADASGPMEQEAVAAAHAAVAHTMAGTYEEVE</sequence>
<protein>
    <submittedName>
        <fullName evidence="2">Uncharacterized protein</fullName>
    </submittedName>
</protein>
<dbReference type="AlphaFoldDB" id="A0A1X6NPM4"/>
<proteinExistence type="predicted"/>
<evidence type="ECO:0000313" key="3">
    <source>
        <dbReference type="Proteomes" id="UP000218209"/>
    </source>
</evidence>
<feature type="region of interest" description="Disordered" evidence="1">
    <location>
        <begin position="46"/>
        <end position="65"/>
    </location>
</feature>
<feature type="region of interest" description="Disordered" evidence="1">
    <location>
        <begin position="441"/>
        <end position="462"/>
    </location>
</feature>
<feature type="compositionally biased region" description="Basic and acidic residues" evidence="1">
    <location>
        <begin position="752"/>
        <end position="769"/>
    </location>
</feature>
<name>A0A1X6NPM4_PORUM</name>
<accession>A0A1X6NPM4</accession>
<feature type="compositionally biased region" description="Polar residues" evidence="1">
    <location>
        <begin position="259"/>
        <end position="269"/>
    </location>
</feature>
<evidence type="ECO:0000313" key="2">
    <source>
        <dbReference type="EMBL" id="OSX70446.1"/>
    </source>
</evidence>
<feature type="region of interest" description="Disordered" evidence="1">
    <location>
        <begin position="747"/>
        <end position="779"/>
    </location>
</feature>
<organism evidence="2 3">
    <name type="scientific">Porphyra umbilicalis</name>
    <name type="common">Purple laver</name>
    <name type="synonym">Red alga</name>
    <dbReference type="NCBI Taxonomy" id="2786"/>
    <lineage>
        <taxon>Eukaryota</taxon>
        <taxon>Rhodophyta</taxon>
        <taxon>Bangiophyceae</taxon>
        <taxon>Bangiales</taxon>
        <taxon>Bangiaceae</taxon>
        <taxon>Porphyra</taxon>
    </lineage>
</organism>